<accession>A0A6J5LSR7</accession>
<gene>
    <name evidence="2" type="ORF">UFOVP281_2</name>
</gene>
<reference evidence="2" key="1">
    <citation type="submission" date="2020-04" db="EMBL/GenBank/DDBJ databases">
        <authorList>
            <person name="Chiriac C."/>
            <person name="Salcher M."/>
            <person name="Ghai R."/>
            <person name="Kavagutti S V."/>
        </authorList>
    </citation>
    <scope>NUCLEOTIDE SEQUENCE</scope>
</reference>
<evidence type="ECO:0000256" key="1">
    <source>
        <dbReference type="SAM" id="MobiDB-lite"/>
    </source>
</evidence>
<dbReference type="EMBL" id="LR796295">
    <property type="protein sequence ID" value="CAB4134769.1"/>
    <property type="molecule type" value="Genomic_DNA"/>
</dbReference>
<sequence length="50" mass="5374">MPVRKVTGPRGGKGYKYGTSGHYYPGPGGKAKAQKQGVAIRLSEQRAKKK</sequence>
<name>A0A6J5LSR7_9CAUD</name>
<proteinExistence type="predicted"/>
<organism evidence="2">
    <name type="scientific">uncultured Caudovirales phage</name>
    <dbReference type="NCBI Taxonomy" id="2100421"/>
    <lineage>
        <taxon>Viruses</taxon>
        <taxon>Duplodnaviria</taxon>
        <taxon>Heunggongvirae</taxon>
        <taxon>Uroviricota</taxon>
        <taxon>Caudoviricetes</taxon>
        <taxon>Peduoviridae</taxon>
        <taxon>Maltschvirus</taxon>
        <taxon>Maltschvirus maltsch</taxon>
    </lineage>
</organism>
<feature type="region of interest" description="Disordered" evidence="1">
    <location>
        <begin position="1"/>
        <end position="50"/>
    </location>
</feature>
<evidence type="ECO:0000313" key="2">
    <source>
        <dbReference type="EMBL" id="CAB4134769.1"/>
    </source>
</evidence>
<protein>
    <submittedName>
        <fullName evidence="2">Uncharacterized protein</fullName>
    </submittedName>
</protein>